<dbReference type="GO" id="GO:0008360">
    <property type="term" value="P:regulation of cell shape"/>
    <property type="evidence" value="ECO:0007669"/>
    <property type="project" value="UniProtKB-KW"/>
</dbReference>
<reference evidence="10" key="1">
    <citation type="submission" date="2016-10" db="EMBL/GenBank/DDBJ databases">
        <authorList>
            <person name="Varghese N."/>
            <person name="Submissions S."/>
        </authorList>
    </citation>
    <scope>NUCLEOTIDE SEQUENCE [LARGE SCALE GENOMIC DNA]</scope>
    <source>
        <strain evidence="10">CGMCC 1.10223</strain>
    </source>
</reference>
<comment type="similarity">
    <text evidence="2">Belongs to the MreD family.</text>
</comment>
<keyword evidence="4 8" id="KW-0812">Transmembrane</keyword>
<proteinExistence type="inferred from homology"/>
<evidence type="ECO:0000256" key="5">
    <source>
        <dbReference type="ARBA" id="ARBA00022960"/>
    </source>
</evidence>
<sequence>MSMMSTNRLILLLFLLFVIEGSVMPWIIPADYAGKIIPHFSFVFVLYAALYSGRHRALMFGLGIGLIQDIVYYGHLLGVHTFMMGLIGYIAGLLFDRRRSTLLTCLSVIGFACIAYDSAVYFIYSLFRLTEESYAFALLDHILPSLFLQLAFALVIYVPVRKLYEQDAKLNQDQDEE</sequence>
<dbReference type="EMBL" id="FONN01000003">
    <property type="protein sequence ID" value="SFE49542.1"/>
    <property type="molecule type" value="Genomic_DNA"/>
</dbReference>
<evidence type="ECO:0000256" key="3">
    <source>
        <dbReference type="ARBA" id="ARBA00022475"/>
    </source>
</evidence>
<dbReference type="NCBIfam" id="TIGR03426">
    <property type="entry name" value="shape_MreD"/>
    <property type="match status" value="1"/>
</dbReference>
<dbReference type="GO" id="GO:0005886">
    <property type="term" value="C:plasma membrane"/>
    <property type="evidence" value="ECO:0007669"/>
    <property type="project" value="UniProtKB-SubCell"/>
</dbReference>
<dbReference type="InterPro" id="IPR007227">
    <property type="entry name" value="Cell_shape_determining_MreD"/>
</dbReference>
<keyword evidence="6 8" id="KW-1133">Transmembrane helix</keyword>
<accession>A0A1I2B044</accession>
<evidence type="ECO:0000256" key="1">
    <source>
        <dbReference type="ARBA" id="ARBA00004651"/>
    </source>
</evidence>
<keyword evidence="3" id="KW-1003">Cell membrane</keyword>
<protein>
    <submittedName>
        <fullName evidence="9">Rod shape-determining protein MreD</fullName>
    </submittedName>
</protein>
<dbReference type="AlphaFoldDB" id="A0A1I2B044"/>
<name>A0A1I2B044_9BACL</name>
<feature type="transmembrane region" description="Helical" evidence="8">
    <location>
        <begin position="32"/>
        <end position="50"/>
    </location>
</feature>
<gene>
    <name evidence="9" type="ORF">SAMN04487969_10370</name>
</gene>
<evidence type="ECO:0000256" key="4">
    <source>
        <dbReference type="ARBA" id="ARBA00022692"/>
    </source>
</evidence>
<dbReference type="Pfam" id="PF04093">
    <property type="entry name" value="MreD"/>
    <property type="match status" value="1"/>
</dbReference>
<evidence type="ECO:0000313" key="10">
    <source>
        <dbReference type="Proteomes" id="UP000183410"/>
    </source>
</evidence>
<dbReference type="Gene3D" id="1.10.1760.20">
    <property type="match status" value="1"/>
</dbReference>
<evidence type="ECO:0000313" key="9">
    <source>
        <dbReference type="EMBL" id="SFE49542.1"/>
    </source>
</evidence>
<dbReference type="RefSeq" id="WP_231594122.1">
    <property type="nucleotide sequence ID" value="NZ_FONN01000003.1"/>
</dbReference>
<comment type="subcellular location">
    <subcellularLocation>
        <location evidence="1">Cell membrane</location>
        <topology evidence="1">Multi-pass membrane protein</topology>
    </subcellularLocation>
</comment>
<evidence type="ECO:0000256" key="7">
    <source>
        <dbReference type="ARBA" id="ARBA00023136"/>
    </source>
</evidence>
<feature type="transmembrane region" description="Helical" evidence="8">
    <location>
        <begin position="79"/>
        <end position="95"/>
    </location>
</feature>
<keyword evidence="5" id="KW-0133">Cell shape</keyword>
<keyword evidence="7 8" id="KW-0472">Membrane</keyword>
<feature type="transmembrane region" description="Helical" evidence="8">
    <location>
        <begin position="136"/>
        <end position="160"/>
    </location>
</feature>
<feature type="transmembrane region" description="Helical" evidence="8">
    <location>
        <begin position="102"/>
        <end position="124"/>
    </location>
</feature>
<evidence type="ECO:0000256" key="2">
    <source>
        <dbReference type="ARBA" id="ARBA00007776"/>
    </source>
</evidence>
<evidence type="ECO:0000256" key="8">
    <source>
        <dbReference type="SAM" id="Phobius"/>
    </source>
</evidence>
<keyword evidence="10" id="KW-1185">Reference proteome</keyword>
<evidence type="ECO:0000256" key="6">
    <source>
        <dbReference type="ARBA" id="ARBA00022989"/>
    </source>
</evidence>
<dbReference type="Proteomes" id="UP000183410">
    <property type="component" value="Unassembled WGS sequence"/>
</dbReference>
<organism evidence="9 10">
    <name type="scientific">Paenibacillus algorifonticola</name>
    <dbReference type="NCBI Taxonomy" id="684063"/>
    <lineage>
        <taxon>Bacteria</taxon>
        <taxon>Bacillati</taxon>
        <taxon>Bacillota</taxon>
        <taxon>Bacilli</taxon>
        <taxon>Bacillales</taxon>
        <taxon>Paenibacillaceae</taxon>
        <taxon>Paenibacillus</taxon>
    </lineage>
</organism>